<dbReference type="Proteomes" id="UP000240424">
    <property type="component" value="Unassembled WGS sequence"/>
</dbReference>
<proteinExistence type="predicted"/>
<accession>A0A2U3PA33</accession>
<evidence type="ECO:0000313" key="3">
    <source>
        <dbReference type="Proteomes" id="UP000240424"/>
    </source>
</evidence>
<evidence type="ECO:0000313" key="2">
    <source>
        <dbReference type="EMBL" id="SPM40545.1"/>
    </source>
</evidence>
<dbReference type="AlphaFoldDB" id="A0A2U3PA33"/>
<protein>
    <submittedName>
        <fullName evidence="2">Uncharacterized protein</fullName>
    </submittedName>
</protein>
<reference evidence="2 3" key="1">
    <citation type="submission" date="2017-01" db="EMBL/GenBank/DDBJ databases">
        <authorList>
            <consortium name="Urmite Genomes"/>
        </authorList>
    </citation>
    <scope>NUCLEOTIDE SEQUENCE [LARGE SCALE GENOMIC DNA]</scope>
    <source>
        <strain evidence="2 3">AB215</strain>
    </source>
</reference>
<name>A0A2U3PA33_9MYCO</name>
<gene>
    <name evidence="2" type="ORF">MNAB215_2746</name>
</gene>
<dbReference type="RefSeq" id="WP_131829118.1">
    <property type="nucleotide sequence ID" value="NZ_FUEZ01000004.1"/>
</dbReference>
<organism evidence="2 3">
    <name type="scientific">Mycobacterium numidiamassiliense</name>
    <dbReference type="NCBI Taxonomy" id="1841861"/>
    <lineage>
        <taxon>Bacteria</taxon>
        <taxon>Bacillati</taxon>
        <taxon>Actinomycetota</taxon>
        <taxon>Actinomycetes</taxon>
        <taxon>Mycobacteriales</taxon>
        <taxon>Mycobacteriaceae</taxon>
        <taxon>Mycobacterium</taxon>
    </lineage>
</organism>
<dbReference type="STRING" id="1841861.GCA_900157365_01065"/>
<dbReference type="EMBL" id="FUEZ01000004">
    <property type="protein sequence ID" value="SPM40545.1"/>
    <property type="molecule type" value="Genomic_DNA"/>
</dbReference>
<evidence type="ECO:0000256" key="1">
    <source>
        <dbReference type="SAM" id="MobiDB-lite"/>
    </source>
</evidence>
<sequence>MTAAVNPQAPATPAPRGLRAAKKEQAAKKAPAKRVQAKAKATVTPIAKPEKVVKESKVYEATGRSGQTVRRKFASTATHGVCVADRDGRTSRAKQGQVWKLFSSEALAQAWATKMHEAHGYDCAVVPATEVVVK</sequence>
<keyword evidence="3" id="KW-1185">Reference proteome</keyword>
<feature type="region of interest" description="Disordered" evidence="1">
    <location>
        <begin position="1"/>
        <end position="42"/>
    </location>
</feature>